<feature type="domain" description="C2H2-type" evidence="8">
    <location>
        <begin position="333"/>
        <end position="360"/>
    </location>
</feature>
<evidence type="ECO:0000259" key="8">
    <source>
        <dbReference type="PROSITE" id="PS50157"/>
    </source>
</evidence>
<protein>
    <submittedName>
        <fullName evidence="9">Transcription factor grauzone</fullName>
    </submittedName>
</protein>
<dbReference type="FunFam" id="3.30.160.60:FF:000072">
    <property type="entry name" value="zinc finger protein 143 isoform X1"/>
    <property type="match status" value="1"/>
</dbReference>
<sequence length="559" mass="64763">MFNGTCCLLCLECSEDQIDLIFKEENGLNARDIIELHFKEELEMMPQIENKVICKICWVSIESFHKFYLNVKQVHREAANTLKKFSMEKEEFIRNEDTSPAQRRRTRRPRQPKVIETSKVFCEPTLTLKECEIKIEELILPAASNRDCVPSDNVQETFVDKDEIGPEVNRMETVASPTHSCADEDDNLMEEENLGTSISPTVSDSDDIESDNEEIHVKGKSRNMKKRQSVNKKTAESDEYIAKKNFKLTCSICHISLANFKELKAHFREAHQMRGYVLCCGKKLPNRGLLIDHINYHENPDYFKCKLCGKNMTQRLSLELHLRYAHGKRERTHRCTICSKGFFRTSCLKQHYYIHVSEEQKTVPCQQCDKTFPDDAELRKHMRLSHLNAYAKICDICGASIKGRYAFERHQAEHSGIPRKLIKCDLCDAALTTNCGLARHMKTIHTEEYQTPQVCSICSKLSPNVHAHRNHVKYMHSLERKHVCKLCDKAFKRLTDFKEHMATHTGEALYTCSFCPQTFKSNANMYSHRKKKHSKEWAEQIAFKKSLATPLKQTKSTVQ</sequence>
<dbReference type="GO" id="GO:0001228">
    <property type="term" value="F:DNA-binding transcription activator activity, RNA polymerase II-specific"/>
    <property type="evidence" value="ECO:0007669"/>
    <property type="project" value="TreeGrafter"/>
</dbReference>
<keyword evidence="4" id="KW-0862">Zinc</keyword>
<evidence type="ECO:0000256" key="1">
    <source>
        <dbReference type="ARBA" id="ARBA00022723"/>
    </source>
</evidence>
<evidence type="ECO:0000256" key="5">
    <source>
        <dbReference type="ARBA" id="ARBA00023242"/>
    </source>
</evidence>
<evidence type="ECO:0000256" key="7">
    <source>
        <dbReference type="SAM" id="MobiDB-lite"/>
    </source>
</evidence>
<dbReference type="OrthoDB" id="3565419at2759"/>
<gene>
    <name evidence="9" type="primary">GRAU</name>
</gene>
<dbReference type="SMART" id="SM00355">
    <property type="entry name" value="ZnF_C2H2"/>
    <property type="match status" value="10"/>
</dbReference>
<evidence type="ECO:0000256" key="2">
    <source>
        <dbReference type="ARBA" id="ARBA00022737"/>
    </source>
</evidence>
<dbReference type="AlphaFoldDB" id="W8BSX2"/>
<organism evidence="9">
    <name type="scientific">Ceratitis capitata</name>
    <name type="common">Mediterranean fruit fly</name>
    <name type="synonym">Tephritis capitata</name>
    <dbReference type="NCBI Taxonomy" id="7213"/>
    <lineage>
        <taxon>Eukaryota</taxon>
        <taxon>Metazoa</taxon>
        <taxon>Ecdysozoa</taxon>
        <taxon>Arthropoda</taxon>
        <taxon>Hexapoda</taxon>
        <taxon>Insecta</taxon>
        <taxon>Pterygota</taxon>
        <taxon>Neoptera</taxon>
        <taxon>Endopterygota</taxon>
        <taxon>Diptera</taxon>
        <taxon>Brachycera</taxon>
        <taxon>Muscomorpha</taxon>
        <taxon>Tephritoidea</taxon>
        <taxon>Tephritidae</taxon>
        <taxon>Ceratitis</taxon>
        <taxon>Ceratitis</taxon>
    </lineage>
</organism>
<reference evidence="9" key="2">
    <citation type="journal article" date="2014" name="BMC Genomics">
        <title>A genomic perspective to assessing quality of mass-reared SIT flies used in Mediterranean fruit fly (Ceratitis capitata) eradication in California.</title>
        <authorList>
            <person name="Calla B."/>
            <person name="Hall B."/>
            <person name="Hou S."/>
            <person name="Geib S.M."/>
        </authorList>
    </citation>
    <scope>NUCLEOTIDE SEQUENCE</scope>
</reference>
<keyword evidence="1" id="KW-0479">Metal-binding</keyword>
<dbReference type="Pfam" id="PF07776">
    <property type="entry name" value="zf-AD"/>
    <property type="match status" value="1"/>
</dbReference>
<evidence type="ECO:0000256" key="4">
    <source>
        <dbReference type="ARBA" id="ARBA00022833"/>
    </source>
</evidence>
<dbReference type="GO" id="GO:0005634">
    <property type="term" value="C:nucleus"/>
    <property type="evidence" value="ECO:0007669"/>
    <property type="project" value="InterPro"/>
</dbReference>
<evidence type="ECO:0000256" key="6">
    <source>
        <dbReference type="PROSITE-ProRule" id="PRU00042"/>
    </source>
</evidence>
<dbReference type="PROSITE" id="PS50157">
    <property type="entry name" value="ZINC_FINGER_C2H2_2"/>
    <property type="match status" value="6"/>
</dbReference>
<feature type="region of interest" description="Disordered" evidence="7">
    <location>
        <begin position="93"/>
        <end position="112"/>
    </location>
</feature>
<dbReference type="EMBL" id="GAMC01006552">
    <property type="protein sequence ID" value="JAC00004.1"/>
    <property type="molecule type" value="mRNA"/>
</dbReference>
<feature type="domain" description="C2H2-type" evidence="8">
    <location>
        <begin position="303"/>
        <end position="331"/>
    </location>
</feature>
<dbReference type="SMART" id="SM00868">
    <property type="entry name" value="zf-AD"/>
    <property type="match status" value="1"/>
</dbReference>
<accession>W8BSX2</accession>
<feature type="domain" description="C2H2-type" evidence="8">
    <location>
        <begin position="482"/>
        <end position="509"/>
    </location>
</feature>
<dbReference type="PANTHER" id="PTHR24393">
    <property type="entry name" value="ZINC FINGER PROTEIN"/>
    <property type="match status" value="1"/>
</dbReference>
<dbReference type="PROSITE" id="PS00028">
    <property type="entry name" value="ZINC_FINGER_C2H2_1"/>
    <property type="match status" value="8"/>
</dbReference>
<feature type="compositionally biased region" description="Basic residues" evidence="7">
    <location>
        <begin position="102"/>
        <end position="111"/>
    </location>
</feature>
<dbReference type="GO" id="GO:0000978">
    <property type="term" value="F:RNA polymerase II cis-regulatory region sequence-specific DNA binding"/>
    <property type="evidence" value="ECO:0007669"/>
    <property type="project" value="TreeGrafter"/>
</dbReference>
<proteinExistence type="evidence at transcript level"/>
<dbReference type="SUPFAM" id="SSF57667">
    <property type="entry name" value="beta-beta-alpha zinc fingers"/>
    <property type="match status" value="4"/>
</dbReference>
<dbReference type="PANTHER" id="PTHR24393:SF136">
    <property type="entry name" value="LD28458P-RELATED"/>
    <property type="match status" value="1"/>
</dbReference>
<dbReference type="InterPro" id="IPR036236">
    <property type="entry name" value="Znf_C2H2_sf"/>
</dbReference>
<evidence type="ECO:0000313" key="9">
    <source>
        <dbReference type="EMBL" id="JAC00004.1"/>
    </source>
</evidence>
<keyword evidence="3 6" id="KW-0863">Zinc-finger</keyword>
<dbReference type="Gene3D" id="3.30.160.60">
    <property type="entry name" value="Classic Zinc Finger"/>
    <property type="match status" value="6"/>
</dbReference>
<dbReference type="Pfam" id="PF00096">
    <property type="entry name" value="zf-C2H2"/>
    <property type="match status" value="3"/>
</dbReference>
<feature type="domain" description="C2H2-type" evidence="8">
    <location>
        <begin position="363"/>
        <end position="391"/>
    </location>
</feature>
<dbReference type="GO" id="GO:0008270">
    <property type="term" value="F:zinc ion binding"/>
    <property type="evidence" value="ECO:0007669"/>
    <property type="project" value="UniProtKB-KW"/>
</dbReference>
<keyword evidence="5" id="KW-0539">Nucleus</keyword>
<dbReference type="InterPro" id="IPR013087">
    <property type="entry name" value="Znf_C2H2_type"/>
</dbReference>
<reference evidence="9" key="1">
    <citation type="submission" date="2013-07" db="EMBL/GenBank/DDBJ databases">
        <authorList>
            <person name="Geib S."/>
        </authorList>
    </citation>
    <scope>NUCLEOTIDE SEQUENCE</scope>
</reference>
<name>W8BSX2_CERCA</name>
<evidence type="ECO:0000256" key="3">
    <source>
        <dbReference type="ARBA" id="ARBA00022771"/>
    </source>
</evidence>
<dbReference type="Gene3D" id="3.40.1800.20">
    <property type="match status" value="1"/>
</dbReference>
<feature type="domain" description="C2H2-type" evidence="8">
    <location>
        <begin position="422"/>
        <end position="450"/>
    </location>
</feature>
<feature type="domain" description="C2H2-type" evidence="8">
    <location>
        <begin position="510"/>
        <end position="538"/>
    </location>
</feature>
<dbReference type="InterPro" id="IPR012934">
    <property type="entry name" value="Znf_AD"/>
</dbReference>
<keyword evidence="2" id="KW-0677">Repeat</keyword>